<evidence type="ECO:0000313" key="2">
    <source>
        <dbReference type="Proteomes" id="UP000716291"/>
    </source>
</evidence>
<evidence type="ECO:0000313" key="1">
    <source>
        <dbReference type="EMBL" id="KAG1301233.1"/>
    </source>
</evidence>
<reference evidence="1" key="1">
    <citation type="journal article" date="2020" name="Microb. Genom.">
        <title>Genetic diversity of clinical and environmental Mucorales isolates obtained from an investigation of mucormycosis cases among solid organ transplant recipients.</title>
        <authorList>
            <person name="Nguyen M.H."/>
            <person name="Kaul D."/>
            <person name="Muto C."/>
            <person name="Cheng S.J."/>
            <person name="Richter R.A."/>
            <person name="Bruno V.M."/>
            <person name="Liu G."/>
            <person name="Beyhan S."/>
            <person name="Sundermann A.J."/>
            <person name="Mounaud S."/>
            <person name="Pasculle A.W."/>
            <person name="Nierman W.C."/>
            <person name="Driscoll E."/>
            <person name="Cumbie R."/>
            <person name="Clancy C.J."/>
            <person name="Dupont C.L."/>
        </authorList>
    </citation>
    <scope>NUCLEOTIDE SEQUENCE</scope>
    <source>
        <strain evidence="1">GL11</strain>
    </source>
</reference>
<name>A0A9P7BM54_RHIOR</name>
<dbReference type="AlphaFoldDB" id="A0A9P7BM54"/>
<protein>
    <submittedName>
        <fullName evidence="1">Uncharacterized protein</fullName>
    </submittedName>
</protein>
<comment type="caution">
    <text evidence="1">The sequence shown here is derived from an EMBL/GenBank/DDBJ whole genome shotgun (WGS) entry which is preliminary data.</text>
</comment>
<organism evidence="1 2">
    <name type="scientific">Rhizopus oryzae</name>
    <name type="common">Mucormycosis agent</name>
    <name type="synonym">Rhizopus arrhizus var. delemar</name>
    <dbReference type="NCBI Taxonomy" id="64495"/>
    <lineage>
        <taxon>Eukaryota</taxon>
        <taxon>Fungi</taxon>
        <taxon>Fungi incertae sedis</taxon>
        <taxon>Mucoromycota</taxon>
        <taxon>Mucoromycotina</taxon>
        <taxon>Mucoromycetes</taxon>
        <taxon>Mucorales</taxon>
        <taxon>Mucorineae</taxon>
        <taxon>Rhizopodaceae</taxon>
        <taxon>Rhizopus</taxon>
    </lineage>
</organism>
<keyword evidence="2" id="KW-1185">Reference proteome</keyword>
<accession>A0A9P7BM54</accession>
<dbReference type="EMBL" id="JAANQT010003267">
    <property type="protein sequence ID" value="KAG1301233.1"/>
    <property type="molecule type" value="Genomic_DNA"/>
</dbReference>
<gene>
    <name evidence="1" type="ORF">G6F64_011988</name>
</gene>
<proteinExistence type="predicted"/>
<dbReference type="Proteomes" id="UP000716291">
    <property type="component" value="Unassembled WGS sequence"/>
</dbReference>
<sequence length="412" mass="47539">MVDWKYELALKELIDKNLLMKPTEENMKELGNMYLQEVSIVYESRCEGCTTEESSKVDMLDNDSFFKICTSPQIQKLLRLAAYSAQALNDAIDNCISSAENSQTSNDQEDNVELRHYQILSIDEQMIFLWTTKIFGKSIKNFGLKLQSTLTRKERDMLLEISRCIDLTIFDNAFIYDKNFITKRADCISNITKEFDDIANQRVDFILRSLNDDTDYLSAEEKPDLKDVKKDIGKGKTLQMAMLRKWTQYVVNSRISNLEAITCQWQGIKLQIIGTKYISQSHSISYNKGVFVVPKIVNNLASFAQTLAAVLSLKRLVYLNYSKINVILEAKRQHDIEFMHFQGGEIDDDILLRSDSTAGYDSINDEQIIDVDLEEDIKEAIQNIKRDDDIVTVQDWEKFVVKREASKKRKLA</sequence>